<dbReference type="AlphaFoldDB" id="A0A0V1IIH6"/>
<name>A0A0V1IIH6_TRIPS</name>
<accession>A0A0V1IIH6</accession>
<gene>
    <name evidence="1" type="ORF">T4C_1861</name>
</gene>
<comment type="caution">
    <text evidence="1">The sequence shown here is derived from an EMBL/GenBank/DDBJ whole genome shotgun (WGS) entry which is preliminary data.</text>
</comment>
<evidence type="ECO:0000313" key="2">
    <source>
        <dbReference type="Proteomes" id="UP000054826"/>
    </source>
</evidence>
<reference evidence="1 2" key="1">
    <citation type="submission" date="2015-01" db="EMBL/GenBank/DDBJ databases">
        <title>Evolution of Trichinella species and genotypes.</title>
        <authorList>
            <person name="Korhonen P.K."/>
            <person name="Edoardo P."/>
            <person name="Giuseppe L.R."/>
            <person name="Gasser R.B."/>
        </authorList>
    </citation>
    <scope>NUCLEOTIDE SEQUENCE [LARGE SCALE GENOMIC DNA]</scope>
    <source>
        <strain evidence="1">ISS176</strain>
    </source>
</reference>
<evidence type="ECO:0000313" key="1">
    <source>
        <dbReference type="EMBL" id="KRZ22527.1"/>
    </source>
</evidence>
<protein>
    <submittedName>
        <fullName evidence="1">Uncharacterized protein</fullName>
    </submittedName>
</protein>
<sequence length="97" mass="11223">MTRSVCRYDMLALHSSPRYESFAVLLAVTMTNGLHQRIGVGLESQRYCCVACAPHLLIKIRIAPEHPTLICEKELERRKSFMMMDYVNIIDNLRSYC</sequence>
<proteinExistence type="predicted"/>
<dbReference type="EMBL" id="JYDV01000300">
    <property type="protein sequence ID" value="KRZ22527.1"/>
    <property type="molecule type" value="Genomic_DNA"/>
</dbReference>
<dbReference type="Proteomes" id="UP000054826">
    <property type="component" value="Unassembled WGS sequence"/>
</dbReference>
<organism evidence="1 2">
    <name type="scientific">Trichinella pseudospiralis</name>
    <name type="common">Parasitic roundworm</name>
    <dbReference type="NCBI Taxonomy" id="6337"/>
    <lineage>
        <taxon>Eukaryota</taxon>
        <taxon>Metazoa</taxon>
        <taxon>Ecdysozoa</taxon>
        <taxon>Nematoda</taxon>
        <taxon>Enoplea</taxon>
        <taxon>Dorylaimia</taxon>
        <taxon>Trichinellida</taxon>
        <taxon>Trichinellidae</taxon>
        <taxon>Trichinella</taxon>
    </lineage>
</organism>